<accession>A0A499VBD1</accession>
<gene>
    <name evidence="1" type="ORF">SSPO_090170</name>
</gene>
<dbReference type="AlphaFoldDB" id="A0A499VBD1"/>
<evidence type="ECO:0000313" key="2">
    <source>
        <dbReference type="Proteomes" id="UP000463951"/>
    </source>
</evidence>
<dbReference type="Proteomes" id="UP000463951">
    <property type="component" value="Chromosome"/>
</dbReference>
<protein>
    <submittedName>
        <fullName evidence="1">Uncharacterized protein</fullName>
    </submittedName>
</protein>
<evidence type="ECO:0000313" key="1">
    <source>
        <dbReference type="EMBL" id="BBJ46299.1"/>
    </source>
</evidence>
<proteinExistence type="predicted"/>
<name>A0A499VBD1_9ACTN</name>
<sequence length="77" mass="7622">MAGGVLYGVGEVLPGLGADVVRQPGAMEGVVRHCGVGNGVGDGVGDGVLDGLGDRRRGKYTSGITSPMLAIACPELI</sequence>
<organism evidence="1 2">
    <name type="scientific">Streptomyces antimycoticus</name>
    <dbReference type="NCBI Taxonomy" id="68175"/>
    <lineage>
        <taxon>Bacteria</taxon>
        <taxon>Bacillati</taxon>
        <taxon>Actinomycetota</taxon>
        <taxon>Actinomycetes</taxon>
        <taxon>Kitasatosporales</taxon>
        <taxon>Streptomycetaceae</taxon>
        <taxon>Streptomyces</taxon>
        <taxon>Streptomyces violaceusniger group</taxon>
    </lineage>
</organism>
<dbReference type="EMBL" id="AP019620">
    <property type="protein sequence ID" value="BBJ46299.1"/>
    <property type="molecule type" value="Genomic_DNA"/>
</dbReference>
<reference evidence="1 2" key="1">
    <citation type="journal article" date="2020" name="Int. J. Syst. Evol. Microbiol.">
        <title>Reclassification of Streptomyces castelarensis and Streptomyces sporoclivatus as later heterotypic synonyms of Streptomyces antimycoticus.</title>
        <authorList>
            <person name="Komaki H."/>
            <person name="Tamura T."/>
        </authorList>
    </citation>
    <scope>NUCLEOTIDE SEQUENCE [LARGE SCALE GENOMIC DNA]</scope>
    <source>
        <strain evidence="1 2">NBRC 100767</strain>
    </source>
</reference>